<feature type="region of interest" description="Disordered" evidence="1">
    <location>
        <begin position="1"/>
        <end position="26"/>
    </location>
</feature>
<feature type="compositionally biased region" description="Basic and acidic residues" evidence="1">
    <location>
        <begin position="593"/>
        <end position="605"/>
    </location>
</feature>
<evidence type="ECO:0000313" key="4">
    <source>
        <dbReference type="Proteomes" id="UP001159363"/>
    </source>
</evidence>
<feature type="compositionally biased region" description="Basic and acidic residues" evidence="1">
    <location>
        <begin position="151"/>
        <end position="160"/>
    </location>
</feature>
<feature type="compositionally biased region" description="Polar residues" evidence="1">
    <location>
        <begin position="185"/>
        <end position="195"/>
    </location>
</feature>
<evidence type="ECO:0000259" key="2">
    <source>
        <dbReference type="PROSITE" id="PS51035"/>
    </source>
</evidence>
<feature type="region of interest" description="Disordered" evidence="1">
    <location>
        <begin position="41"/>
        <end position="342"/>
    </location>
</feature>
<feature type="compositionally biased region" description="Low complexity" evidence="1">
    <location>
        <begin position="109"/>
        <end position="120"/>
    </location>
</feature>
<feature type="compositionally biased region" description="Low complexity" evidence="1">
    <location>
        <begin position="296"/>
        <end position="305"/>
    </location>
</feature>
<dbReference type="SMART" id="SM00264">
    <property type="entry name" value="BAG"/>
    <property type="match status" value="1"/>
</dbReference>
<evidence type="ECO:0000313" key="3">
    <source>
        <dbReference type="EMBL" id="KAJ8897904.1"/>
    </source>
</evidence>
<dbReference type="EMBL" id="JARBHB010000001">
    <property type="protein sequence ID" value="KAJ8897904.1"/>
    <property type="molecule type" value="Genomic_DNA"/>
</dbReference>
<feature type="compositionally biased region" description="Basic and acidic residues" evidence="1">
    <location>
        <begin position="51"/>
        <end position="77"/>
    </location>
</feature>
<dbReference type="Pfam" id="PF02179">
    <property type="entry name" value="BAG"/>
    <property type="match status" value="1"/>
</dbReference>
<feature type="compositionally biased region" description="Polar residues" evidence="1">
    <location>
        <begin position="426"/>
        <end position="449"/>
    </location>
</feature>
<dbReference type="Gene3D" id="1.20.58.120">
    <property type="entry name" value="BAG domain"/>
    <property type="match status" value="1"/>
</dbReference>
<accession>A0ABQ9IML7</accession>
<feature type="compositionally biased region" description="Pro residues" evidence="1">
    <location>
        <begin position="257"/>
        <end position="266"/>
    </location>
</feature>
<sequence>MEGREKRVIPQKTRRPAASFGTIPTCENPEVTRRRFNSVRLGGRPAFPFDDSPRRQDVRSHLEDLAQRHPEFADHLRCPPWGGEVGAHSSKWDRKQPSTESHRDEDSHSQASNSSSSAGSEGPCGTERQGGLSHHGLRNTVDIGQQQHSSEQPKESREQRSMSAPPPDNRSQNAEQAPPRYVTRLNITPLNNVENARNDQGKPPVAPKQQPTQQPQQPSSPKQSSSNVRHIPIFVEGRDEPVLPKNIGDPYVSKPPHFQPSPPPAPHSFGRPVFNTHNQFEPQAPPKTPPQSRKFQQQPRSQHSPSQPPPSPPPPPQMPQQAPPKPQPPANDPISRVMAVQKDVDELASKVDKFSGTSRKDKEYIYLDEMLTRNLLKLDDVETEGKENVRLARKEAIKSIQKCINILEGKVPLPEVENAEPMDSAELNTSGQDLEEVMNQSEGADVNQSLEDKVTEQTMEVESNESEAERRCQGSAETSEKMEVETASVSDKCEETKIVKEEPVKGIGAAEEKVMEVEEQSSDAALVDATAESVQADNAECVQSVPVEADNAECVQSVLVEADNVKVVVGTAQAELPREPLEAVPVVKPELPDVDVKESSAEDSKANIAQDVPAANPVQELVVKATEVKSDDDGSKVNESPRPKGKGTKVKKEGTKTRKGKAGKSAERMNAAGDTKVEMEPVASDITKVDDASSASQESGDLDKPVCQVADAIPTA</sequence>
<gene>
    <name evidence="3" type="ORF">PR048_003261</name>
</gene>
<feature type="region of interest" description="Disordered" evidence="1">
    <location>
        <begin position="414"/>
        <end position="493"/>
    </location>
</feature>
<organism evidence="3 4">
    <name type="scientific">Dryococelus australis</name>
    <dbReference type="NCBI Taxonomy" id="614101"/>
    <lineage>
        <taxon>Eukaryota</taxon>
        <taxon>Metazoa</taxon>
        <taxon>Ecdysozoa</taxon>
        <taxon>Arthropoda</taxon>
        <taxon>Hexapoda</taxon>
        <taxon>Insecta</taxon>
        <taxon>Pterygota</taxon>
        <taxon>Neoptera</taxon>
        <taxon>Polyneoptera</taxon>
        <taxon>Phasmatodea</taxon>
        <taxon>Verophasmatodea</taxon>
        <taxon>Anareolatae</taxon>
        <taxon>Phasmatidae</taxon>
        <taxon>Eurycanthinae</taxon>
        <taxon>Dryococelus</taxon>
    </lineage>
</organism>
<feature type="compositionally biased region" description="Low complexity" evidence="1">
    <location>
        <begin position="207"/>
        <end position="226"/>
    </location>
</feature>
<comment type="caution">
    <text evidence="3">The sequence shown here is derived from an EMBL/GenBank/DDBJ whole genome shotgun (WGS) entry which is preliminary data.</text>
</comment>
<feature type="domain" description="BAG" evidence="2">
    <location>
        <begin position="333"/>
        <end position="411"/>
    </location>
</feature>
<keyword evidence="4" id="KW-1185">Reference proteome</keyword>
<dbReference type="PROSITE" id="PS51035">
    <property type="entry name" value="BAG"/>
    <property type="match status" value="1"/>
</dbReference>
<reference evidence="3 4" key="1">
    <citation type="submission" date="2023-02" db="EMBL/GenBank/DDBJ databases">
        <title>LHISI_Scaffold_Assembly.</title>
        <authorList>
            <person name="Stuart O.P."/>
            <person name="Cleave R."/>
            <person name="Magrath M.J.L."/>
            <person name="Mikheyev A.S."/>
        </authorList>
    </citation>
    <scope>NUCLEOTIDE SEQUENCE [LARGE SCALE GENOMIC DNA]</scope>
    <source>
        <strain evidence="3">Daus_M_001</strain>
        <tissue evidence="3">Leg muscle</tissue>
    </source>
</reference>
<dbReference type="SUPFAM" id="SSF63491">
    <property type="entry name" value="BAG domain"/>
    <property type="match status" value="1"/>
</dbReference>
<name>A0ABQ9IML7_9NEOP</name>
<feature type="region of interest" description="Disordered" evidence="1">
    <location>
        <begin position="593"/>
        <end position="716"/>
    </location>
</feature>
<protein>
    <recommendedName>
        <fullName evidence="2">BAG domain-containing protein</fullName>
    </recommendedName>
</protein>
<dbReference type="InterPro" id="IPR003103">
    <property type="entry name" value="BAG_domain"/>
</dbReference>
<feature type="compositionally biased region" description="Basic and acidic residues" evidence="1">
    <location>
        <begin position="90"/>
        <end position="108"/>
    </location>
</feature>
<feature type="compositionally biased region" description="Basic and acidic residues" evidence="1">
    <location>
        <begin position="626"/>
        <end position="642"/>
    </location>
</feature>
<feature type="compositionally biased region" description="Pro residues" evidence="1">
    <location>
        <begin position="306"/>
        <end position="331"/>
    </location>
</feature>
<dbReference type="Proteomes" id="UP001159363">
    <property type="component" value="Chromosome 1"/>
</dbReference>
<dbReference type="InterPro" id="IPR036533">
    <property type="entry name" value="BAG_dom_sf"/>
</dbReference>
<feature type="compositionally biased region" description="Basic and acidic residues" evidence="1">
    <location>
        <begin position="467"/>
        <end position="484"/>
    </location>
</feature>
<proteinExistence type="predicted"/>
<evidence type="ECO:0000256" key="1">
    <source>
        <dbReference type="SAM" id="MobiDB-lite"/>
    </source>
</evidence>